<name>A0ABY4KUG5_9PSED</name>
<organism evidence="1 2">
    <name type="scientific">Pseudomonas knackmussii</name>
    <dbReference type="NCBI Taxonomy" id="65741"/>
    <lineage>
        <taxon>Bacteria</taxon>
        <taxon>Pseudomonadati</taxon>
        <taxon>Pseudomonadota</taxon>
        <taxon>Gammaproteobacteria</taxon>
        <taxon>Pseudomonadales</taxon>
        <taxon>Pseudomonadaceae</taxon>
        <taxon>Pseudomonas</taxon>
    </lineage>
</organism>
<gene>
    <name evidence="1" type="ORF">M0M42_09130</name>
</gene>
<evidence type="ECO:0000313" key="2">
    <source>
        <dbReference type="Proteomes" id="UP000831189"/>
    </source>
</evidence>
<keyword evidence="2" id="KW-1185">Reference proteome</keyword>
<dbReference type="Proteomes" id="UP000831189">
    <property type="component" value="Chromosome"/>
</dbReference>
<dbReference type="EMBL" id="CP096208">
    <property type="protein sequence ID" value="UPQ84519.1"/>
    <property type="molecule type" value="Genomic_DNA"/>
</dbReference>
<sequence length="102" mass="11947">MHLIHLLLPLYDNDCEPLPKALFAEVRNELMQQFGGLTAHTRAPANGLWQDDDNHGVHDDLVIYEVMAPELDRTWWRTYRASLETRFRQDQVLIRAHVIDVL</sequence>
<proteinExistence type="predicted"/>
<protein>
    <recommendedName>
        <fullName evidence="3">DUF1330 domain-containing protein</fullName>
    </recommendedName>
</protein>
<reference evidence="1 2" key="1">
    <citation type="submission" date="2022-04" db="EMBL/GenBank/DDBJ databases">
        <title>Pseudomonas knackmussii B09-2.</title>
        <authorList>
            <person name="Deng Y."/>
        </authorList>
    </citation>
    <scope>NUCLEOTIDE SEQUENCE [LARGE SCALE GENOMIC DNA]</scope>
    <source>
        <strain evidence="1 2">B09-2</strain>
    </source>
</reference>
<evidence type="ECO:0008006" key="3">
    <source>
        <dbReference type="Google" id="ProtNLM"/>
    </source>
</evidence>
<accession>A0ABY4KUG5</accession>
<evidence type="ECO:0000313" key="1">
    <source>
        <dbReference type="EMBL" id="UPQ84519.1"/>
    </source>
</evidence>